<sequence>MSKSRALSMRRCKCRLLLSRTNTPSAVQLSGQFLLDLPMGAMRELGDHDVQHESSLVCQLRACCQSFTYSVIFGPPFNANMLLSADRRLESQDGPAPSQAAAAPISKVNGTKSNTGMITCITDITLCEPISGLCSYECLPNMGYDQQRA</sequence>
<comment type="caution">
    <text evidence="1">The sequence shown here is derived from an EMBL/GenBank/DDBJ whole genome shotgun (WGS) entry which is preliminary data.</text>
</comment>
<dbReference type="EMBL" id="VDMD01000001">
    <property type="protein sequence ID" value="TRM70332.1"/>
    <property type="molecule type" value="Genomic_DNA"/>
</dbReference>
<reference evidence="1 2" key="1">
    <citation type="journal article" date="2019" name="New Phytol.">
        <title>Comparative genomics reveals unique wood-decay strategies and fruiting body development in the Schizophyllaceae.</title>
        <authorList>
            <person name="Almasi E."/>
            <person name="Sahu N."/>
            <person name="Krizsan K."/>
            <person name="Balint B."/>
            <person name="Kovacs G.M."/>
            <person name="Kiss B."/>
            <person name="Cseklye J."/>
            <person name="Drula E."/>
            <person name="Henrissat B."/>
            <person name="Nagy I."/>
            <person name="Chovatia M."/>
            <person name="Adam C."/>
            <person name="LaButti K."/>
            <person name="Lipzen A."/>
            <person name="Riley R."/>
            <person name="Grigoriev I.V."/>
            <person name="Nagy L.G."/>
        </authorList>
    </citation>
    <scope>NUCLEOTIDE SEQUENCE [LARGE SCALE GENOMIC DNA]</scope>
    <source>
        <strain evidence="1 2">NL-1724</strain>
    </source>
</reference>
<evidence type="ECO:0000313" key="1">
    <source>
        <dbReference type="EMBL" id="TRM70332.1"/>
    </source>
</evidence>
<organism evidence="1 2">
    <name type="scientific">Schizophyllum amplum</name>
    <dbReference type="NCBI Taxonomy" id="97359"/>
    <lineage>
        <taxon>Eukaryota</taxon>
        <taxon>Fungi</taxon>
        <taxon>Dikarya</taxon>
        <taxon>Basidiomycota</taxon>
        <taxon>Agaricomycotina</taxon>
        <taxon>Agaricomycetes</taxon>
        <taxon>Agaricomycetidae</taxon>
        <taxon>Agaricales</taxon>
        <taxon>Schizophyllaceae</taxon>
        <taxon>Schizophyllum</taxon>
    </lineage>
</organism>
<evidence type="ECO:0000313" key="2">
    <source>
        <dbReference type="Proteomes" id="UP000320762"/>
    </source>
</evidence>
<dbReference type="AlphaFoldDB" id="A0A550CZW3"/>
<gene>
    <name evidence="1" type="ORF">BD626DRAFT_477068</name>
</gene>
<keyword evidence="2" id="KW-1185">Reference proteome</keyword>
<dbReference type="Proteomes" id="UP000320762">
    <property type="component" value="Unassembled WGS sequence"/>
</dbReference>
<accession>A0A550CZW3</accession>
<protein>
    <submittedName>
        <fullName evidence="1">Uncharacterized protein</fullName>
    </submittedName>
</protein>
<proteinExistence type="predicted"/>
<name>A0A550CZW3_9AGAR</name>